<reference evidence="3 4" key="1">
    <citation type="journal article" date="2015" name="Genome Biol. Evol.">
        <title>Characterization of Three Mycobacterium spp. with Potential Use in Bioremediation by Genome Sequencing and Comparative Genomics.</title>
        <authorList>
            <person name="Das S."/>
            <person name="Pettersson B.M."/>
            <person name="Behra P.R."/>
            <person name="Ramesh M."/>
            <person name="Dasgupta S."/>
            <person name="Bhattacharya A."/>
            <person name="Kirsebom L.A."/>
        </authorList>
    </citation>
    <scope>NUCLEOTIDE SEQUENCE [LARGE SCALE GENOMIC DNA]</scope>
    <source>
        <strain evidence="3 4">DSM 43826</strain>
    </source>
</reference>
<dbReference type="Pfam" id="PF00702">
    <property type="entry name" value="Hydrolase"/>
    <property type="match status" value="1"/>
</dbReference>
<protein>
    <submittedName>
        <fullName evidence="3">(S)-2-haloacid dehalogenase</fullName>
        <ecNumber evidence="3">3.8.1.2</ecNumber>
    </submittedName>
</protein>
<gene>
    <name evidence="3" type="primary">hadL</name>
    <name evidence="3" type="ORF">MCHLDSM_01926</name>
</gene>
<dbReference type="NCBIfam" id="TIGR01493">
    <property type="entry name" value="HAD-SF-IA-v2"/>
    <property type="match status" value="1"/>
</dbReference>
<comment type="similarity">
    <text evidence="1">Belongs to the HAD-like hydrolase superfamily. S-2-haloalkanoic acid dehalogenase family.</text>
</comment>
<dbReference type="EC" id="3.8.1.2" evidence="3"/>
<dbReference type="PANTHER" id="PTHR43316">
    <property type="entry name" value="HYDROLASE, HALOACID DELAHOGENASE-RELATED"/>
    <property type="match status" value="1"/>
</dbReference>
<dbReference type="Gene3D" id="3.40.50.1000">
    <property type="entry name" value="HAD superfamily/HAD-like"/>
    <property type="match status" value="1"/>
</dbReference>
<evidence type="ECO:0000313" key="4">
    <source>
        <dbReference type="Proteomes" id="UP000036513"/>
    </source>
</evidence>
<dbReference type="InterPro" id="IPR006328">
    <property type="entry name" value="2-HAD"/>
</dbReference>
<dbReference type="SUPFAM" id="SSF56784">
    <property type="entry name" value="HAD-like"/>
    <property type="match status" value="1"/>
</dbReference>
<keyword evidence="2 3" id="KW-0378">Hydrolase</keyword>
<evidence type="ECO:0000313" key="3">
    <source>
        <dbReference type="EMBL" id="KMO78015.1"/>
    </source>
</evidence>
<keyword evidence="4" id="KW-1185">Reference proteome</keyword>
<dbReference type="InterPro" id="IPR036412">
    <property type="entry name" value="HAD-like_sf"/>
</dbReference>
<evidence type="ECO:0000256" key="2">
    <source>
        <dbReference type="ARBA" id="ARBA00022801"/>
    </source>
</evidence>
<dbReference type="InterPro" id="IPR051540">
    <property type="entry name" value="S-2-haloacid_dehalogenase"/>
</dbReference>
<dbReference type="InterPro" id="IPR006439">
    <property type="entry name" value="HAD-SF_hydro_IA"/>
</dbReference>
<dbReference type="GO" id="GO:0018784">
    <property type="term" value="F:(S)-2-haloacid dehalogenase activity"/>
    <property type="evidence" value="ECO:0007669"/>
    <property type="project" value="UniProtKB-EC"/>
</dbReference>
<dbReference type="Proteomes" id="UP000036513">
    <property type="component" value="Unassembled WGS sequence"/>
</dbReference>
<comment type="caution">
    <text evidence="3">The sequence shown here is derived from an EMBL/GenBank/DDBJ whole genome shotgun (WGS) entry which is preliminary data.</text>
</comment>
<dbReference type="EMBL" id="JYNL01000020">
    <property type="protein sequence ID" value="KMO78015.1"/>
    <property type="molecule type" value="Genomic_DNA"/>
</dbReference>
<dbReference type="CDD" id="cd02588">
    <property type="entry name" value="HAD_L2-DEX"/>
    <property type="match status" value="1"/>
</dbReference>
<dbReference type="AlphaFoldDB" id="A0A0J6W406"/>
<dbReference type="SMR" id="A0A0J6W406"/>
<evidence type="ECO:0000256" key="1">
    <source>
        <dbReference type="ARBA" id="ARBA00008106"/>
    </source>
</evidence>
<organism evidence="3 4">
    <name type="scientific">Mycolicibacterium chlorophenolicum</name>
    <dbReference type="NCBI Taxonomy" id="37916"/>
    <lineage>
        <taxon>Bacteria</taxon>
        <taxon>Bacillati</taxon>
        <taxon>Actinomycetota</taxon>
        <taxon>Actinomycetes</taxon>
        <taxon>Mycobacteriales</taxon>
        <taxon>Mycobacteriaceae</taxon>
        <taxon>Mycolicibacterium</taxon>
    </lineage>
</organism>
<dbReference type="SFLD" id="SFLDS00003">
    <property type="entry name" value="Haloacid_Dehalogenase"/>
    <property type="match status" value="1"/>
</dbReference>
<dbReference type="InterPro" id="IPR023214">
    <property type="entry name" value="HAD_sf"/>
</dbReference>
<dbReference type="PANTHER" id="PTHR43316:SF3">
    <property type="entry name" value="HALOACID DEHALOGENASE, TYPE II (AFU_ORTHOLOGUE AFUA_2G07750)-RELATED"/>
    <property type="match status" value="1"/>
</dbReference>
<dbReference type="NCBIfam" id="TIGR01428">
    <property type="entry name" value="HAD_type_II"/>
    <property type="match status" value="1"/>
</dbReference>
<name>A0A0J6W406_9MYCO</name>
<dbReference type="SFLD" id="SFLDG01129">
    <property type="entry name" value="C1.5:_HAD__Beta-PGM__Phosphata"/>
    <property type="match status" value="1"/>
</dbReference>
<dbReference type="STRING" id="37916.MCHLDSM_01926"/>
<sequence length="234" mass="25155">MMNPMPKPALLIFDVNETLLDIETLTPAFAEIFGDGQVLREWFAQLITYSMTATLAGSYVDFFTLGRGVLEMVGTVHGVKVTDDDSRRVGEALRSMPAHPDVAAGLAQLRDRGHRLVTLTNSPPVDGAPTPLDRAGLGGYVERQFSVDAFATFKPATRLYVDVAAALGVPPGDCMMVAAHVWDTIGAQSAGMEGAFVARRGNALLPVPALPQPTVVAADLLELARLLDERELRR</sequence>
<dbReference type="Gene3D" id="1.10.150.240">
    <property type="entry name" value="Putative phosphatase, domain 2"/>
    <property type="match status" value="1"/>
</dbReference>
<dbReference type="PATRIC" id="fig|37916.4.peg.1845"/>
<dbReference type="InterPro" id="IPR023198">
    <property type="entry name" value="PGP-like_dom2"/>
</dbReference>
<accession>A0A0J6W406</accession>
<proteinExistence type="inferred from homology"/>